<evidence type="ECO:0000313" key="1">
    <source>
        <dbReference type="EMBL" id="TSJ87967.1"/>
    </source>
</evidence>
<dbReference type="EMBL" id="VMHL01000006">
    <property type="protein sequence ID" value="TSJ87967.1"/>
    <property type="molecule type" value="Genomic_DNA"/>
</dbReference>
<comment type="caution">
    <text evidence="1">The sequence shown here is derived from an EMBL/GenBank/DDBJ whole genome shotgun (WGS) entry which is preliminary data.</text>
</comment>
<sequence>MLDMETLENAGLTPEEKLQLVLMMGLFWGFDNHIKSKTGRHDENAISKMRTAELLTAIFIKMENYSKEQIADALKKCADTTLEIIDKYTKSINGNLTVLENETNTIS</sequence>
<dbReference type="RefSeq" id="WP_144190349.1">
    <property type="nucleotide sequence ID" value="NZ_VMHL01000006.1"/>
</dbReference>
<name>A0A556RGF6_9GAMM</name>
<accession>A0A556RGF6</accession>
<proteinExistence type="predicted"/>
<reference evidence="1 2" key="1">
    <citation type="submission" date="2019-07" db="EMBL/GenBank/DDBJ databases">
        <title>Gilliamella genomes.</title>
        <authorList>
            <person name="Zheng H."/>
        </authorList>
    </citation>
    <scope>NUCLEOTIDE SEQUENCE [LARGE SCALE GENOMIC DNA]</scope>
    <source>
        <strain evidence="1 2">W8131</strain>
    </source>
</reference>
<protein>
    <submittedName>
        <fullName evidence="1">Uncharacterized protein</fullName>
    </submittedName>
</protein>
<gene>
    <name evidence="1" type="ORF">FPQ14_11535</name>
</gene>
<evidence type="ECO:0000313" key="2">
    <source>
        <dbReference type="Proteomes" id="UP000319138"/>
    </source>
</evidence>
<dbReference type="Proteomes" id="UP000319138">
    <property type="component" value="Unassembled WGS sequence"/>
</dbReference>
<organism evidence="1 2">
    <name type="scientific">Gilliamella apicola</name>
    <dbReference type="NCBI Taxonomy" id="1196095"/>
    <lineage>
        <taxon>Bacteria</taxon>
        <taxon>Pseudomonadati</taxon>
        <taxon>Pseudomonadota</taxon>
        <taxon>Gammaproteobacteria</taxon>
        <taxon>Orbales</taxon>
        <taxon>Orbaceae</taxon>
        <taxon>Gilliamella</taxon>
    </lineage>
</organism>
<dbReference type="AlphaFoldDB" id="A0A556RGF6"/>